<dbReference type="InterPro" id="IPR005495">
    <property type="entry name" value="LptG/LptF_permease"/>
</dbReference>
<reference evidence="7 8" key="1">
    <citation type="submission" date="2018-06" db="EMBL/GenBank/DDBJ databases">
        <authorList>
            <consortium name="Pathogen Informatics"/>
            <person name="Doyle S."/>
        </authorList>
    </citation>
    <scope>NUCLEOTIDE SEQUENCE [LARGE SCALE GENOMIC DNA]</scope>
    <source>
        <strain evidence="7 8">NCTC13532</strain>
    </source>
</reference>
<evidence type="ECO:0000256" key="5">
    <source>
        <dbReference type="ARBA" id="ARBA00023136"/>
    </source>
</evidence>
<dbReference type="Pfam" id="PF03739">
    <property type="entry name" value="LptF_LptG"/>
    <property type="match status" value="1"/>
</dbReference>
<feature type="transmembrane region" description="Helical" evidence="6">
    <location>
        <begin position="54"/>
        <end position="79"/>
    </location>
</feature>
<organism evidence="7 8">
    <name type="scientific">Chryseobacterium indoltheticum</name>
    <dbReference type="NCBI Taxonomy" id="254"/>
    <lineage>
        <taxon>Bacteria</taxon>
        <taxon>Pseudomonadati</taxon>
        <taxon>Bacteroidota</taxon>
        <taxon>Flavobacteriia</taxon>
        <taxon>Flavobacteriales</taxon>
        <taxon>Weeksellaceae</taxon>
        <taxon>Chryseobacterium group</taxon>
        <taxon>Chryseobacterium</taxon>
    </lineage>
</organism>
<keyword evidence="2" id="KW-1003">Cell membrane</keyword>
<dbReference type="PANTHER" id="PTHR33529:SF6">
    <property type="entry name" value="YJGP_YJGQ FAMILY PERMEASE"/>
    <property type="match status" value="1"/>
</dbReference>
<dbReference type="PANTHER" id="PTHR33529">
    <property type="entry name" value="SLR0882 PROTEIN-RELATED"/>
    <property type="match status" value="1"/>
</dbReference>
<keyword evidence="5 6" id="KW-0472">Membrane</keyword>
<keyword evidence="3 6" id="KW-0812">Transmembrane</keyword>
<evidence type="ECO:0000256" key="2">
    <source>
        <dbReference type="ARBA" id="ARBA00022475"/>
    </source>
</evidence>
<protein>
    <submittedName>
        <fullName evidence="7">Lipopolysaccharide ABC transporter permease</fullName>
    </submittedName>
</protein>
<gene>
    <name evidence="7" type="ORF">NCTC13532_00451</name>
</gene>
<evidence type="ECO:0000313" key="7">
    <source>
        <dbReference type="EMBL" id="SUX43745.1"/>
    </source>
</evidence>
<keyword evidence="4 6" id="KW-1133">Transmembrane helix</keyword>
<proteinExistence type="predicted"/>
<feature type="transmembrane region" description="Helical" evidence="6">
    <location>
        <begin position="12"/>
        <end position="34"/>
    </location>
</feature>
<dbReference type="EMBL" id="UFVR01000004">
    <property type="protein sequence ID" value="SUX43745.1"/>
    <property type="molecule type" value="Genomic_DNA"/>
</dbReference>
<dbReference type="AlphaFoldDB" id="A0A381FB24"/>
<dbReference type="GO" id="GO:0043190">
    <property type="term" value="C:ATP-binding cassette (ABC) transporter complex"/>
    <property type="evidence" value="ECO:0007669"/>
    <property type="project" value="TreeGrafter"/>
</dbReference>
<dbReference type="Proteomes" id="UP000254282">
    <property type="component" value="Unassembled WGS sequence"/>
</dbReference>
<evidence type="ECO:0000256" key="3">
    <source>
        <dbReference type="ARBA" id="ARBA00022692"/>
    </source>
</evidence>
<accession>A0A381FB24</accession>
<evidence type="ECO:0000256" key="4">
    <source>
        <dbReference type="ARBA" id="ARBA00022989"/>
    </source>
</evidence>
<evidence type="ECO:0000313" key="8">
    <source>
        <dbReference type="Proteomes" id="UP000254282"/>
    </source>
</evidence>
<evidence type="ECO:0000256" key="1">
    <source>
        <dbReference type="ARBA" id="ARBA00004651"/>
    </source>
</evidence>
<feature type="transmembrane region" description="Helical" evidence="6">
    <location>
        <begin position="100"/>
        <end position="118"/>
    </location>
</feature>
<sequence length="206" mass="23189">MFKILDRYIIKTFFGPFLFIFSVLFFIFIVNIIWIQLGQFMGKGLTTLQIMKLLFYLGVSVVSMVLPLTVLLASIMSFGELGERYELAAMKAAGVSLTRVMMPLLGVTAVLAVMLYFFSNNIIPDFQRKAKNMLFNIAQTKPALNFTPGQFIDQLPGVMVKFDKIKGEDGRDLEGIFIHKKAGNYENQQTIVAEKGKFANAKTENS</sequence>
<evidence type="ECO:0000256" key="6">
    <source>
        <dbReference type="SAM" id="Phobius"/>
    </source>
</evidence>
<dbReference type="GO" id="GO:0015920">
    <property type="term" value="P:lipopolysaccharide transport"/>
    <property type="evidence" value="ECO:0007669"/>
    <property type="project" value="TreeGrafter"/>
</dbReference>
<name>A0A381FB24_9FLAO</name>
<comment type="subcellular location">
    <subcellularLocation>
        <location evidence="1">Cell membrane</location>
        <topology evidence="1">Multi-pass membrane protein</topology>
    </subcellularLocation>
</comment>